<keyword evidence="1" id="KW-1133">Transmembrane helix</keyword>
<protein>
    <submittedName>
        <fullName evidence="2">Uncharacterized protein</fullName>
    </submittedName>
</protein>
<keyword evidence="1" id="KW-0812">Transmembrane</keyword>
<feature type="transmembrane region" description="Helical" evidence="1">
    <location>
        <begin position="15"/>
        <end position="36"/>
    </location>
</feature>
<name>A0A2P2PA93_RHIMU</name>
<sequence>MGNRDFSFVVSNHVYSNQSCTLCRIVLFFFSPTLFYNRKA</sequence>
<keyword evidence="1" id="KW-0472">Membrane</keyword>
<evidence type="ECO:0000256" key="1">
    <source>
        <dbReference type="SAM" id="Phobius"/>
    </source>
</evidence>
<organism evidence="2">
    <name type="scientific">Rhizophora mucronata</name>
    <name type="common">Asiatic mangrove</name>
    <dbReference type="NCBI Taxonomy" id="61149"/>
    <lineage>
        <taxon>Eukaryota</taxon>
        <taxon>Viridiplantae</taxon>
        <taxon>Streptophyta</taxon>
        <taxon>Embryophyta</taxon>
        <taxon>Tracheophyta</taxon>
        <taxon>Spermatophyta</taxon>
        <taxon>Magnoliopsida</taxon>
        <taxon>eudicotyledons</taxon>
        <taxon>Gunneridae</taxon>
        <taxon>Pentapetalae</taxon>
        <taxon>rosids</taxon>
        <taxon>fabids</taxon>
        <taxon>Malpighiales</taxon>
        <taxon>Rhizophoraceae</taxon>
        <taxon>Rhizophora</taxon>
    </lineage>
</organism>
<evidence type="ECO:0000313" key="2">
    <source>
        <dbReference type="EMBL" id="MBX51675.1"/>
    </source>
</evidence>
<dbReference type="EMBL" id="GGEC01071191">
    <property type="protein sequence ID" value="MBX51675.1"/>
    <property type="molecule type" value="Transcribed_RNA"/>
</dbReference>
<accession>A0A2P2PA93</accession>
<reference evidence="2" key="1">
    <citation type="submission" date="2018-02" db="EMBL/GenBank/DDBJ databases">
        <title>Rhizophora mucronata_Transcriptome.</title>
        <authorList>
            <person name="Meera S.P."/>
            <person name="Sreeshan A."/>
            <person name="Augustine A."/>
        </authorList>
    </citation>
    <scope>NUCLEOTIDE SEQUENCE</scope>
    <source>
        <tissue evidence="2">Leaf</tissue>
    </source>
</reference>
<dbReference type="AlphaFoldDB" id="A0A2P2PA93"/>
<proteinExistence type="predicted"/>